<sequence length="472" mass="46321">MAMGDVGVIDSFLNTFTTTIDTGFGLVKGNVISLAGTLSVLDIALAGLFWAWAADEDIIQRLVKKTLYIGFFAFVINDFDHLSKVMFDSFAQLGLRAGGGTLALSDFLRPGRLASTGFDAAQPLLDSVHNLLGPVAFFTNFIQIFVLCLSWLIVLAAFFILAVQLFVALIEFKLTTLAGFVLIPFALFNRTAFLAEKVLGNVVSSGVKIMVLAVISAIASVLFKQFTTSYGDAVPTVGQATSVVLASLAIVGLSIFGGSIANGLISGAPQLGAGAAVGTGMAVGAMGAAAVAGVGAVASGGAAAVGATAAAARGGAAIAGAATSAYSAGAADASGGAGSMAAGIGGMGRAVGGNIANAAKGAASRAGTSLKESYAAGGRWAARGMGGDSPTGDGGDGSSSGGGGDPTGNGPAGSGPSGPDGGSGPTTGGEPPRWARSMKRRNAATHASEAAHVIRSADGGGGSASIDLSEKE</sequence>
<dbReference type="InterPro" id="IPR007688">
    <property type="entry name" value="Conjugal_tfr_TrbL/VirB6"/>
</dbReference>
<organism evidence="8 9">
    <name type="scientific">Acetobacter persici</name>
    <dbReference type="NCBI Taxonomy" id="1076596"/>
    <lineage>
        <taxon>Bacteria</taxon>
        <taxon>Pseudomonadati</taxon>
        <taxon>Pseudomonadota</taxon>
        <taxon>Alphaproteobacteria</taxon>
        <taxon>Acetobacterales</taxon>
        <taxon>Acetobacteraceae</taxon>
        <taxon>Acetobacter</taxon>
    </lineage>
</organism>
<evidence type="ECO:0000256" key="2">
    <source>
        <dbReference type="ARBA" id="ARBA00007802"/>
    </source>
</evidence>
<dbReference type="Proteomes" id="UP000189055">
    <property type="component" value="Chromosome"/>
</dbReference>
<dbReference type="STRING" id="1076596.A0U91_14085"/>
<dbReference type="AlphaFoldDB" id="A0A1U9LH38"/>
<keyword evidence="5 7" id="KW-0472">Membrane</keyword>
<dbReference type="InterPro" id="IPR014150">
    <property type="entry name" value="Conjugal_tfr_TrbL"/>
</dbReference>
<feature type="transmembrane region" description="Helical" evidence="7">
    <location>
        <begin position="243"/>
        <end position="265"/>
    </location>
</feature>
<dbReference type="EMBL" id="CP014687">
    <property type="protein sequence ID" value="AQT05766.1"/>
    <property type="molecule type" value="Genomic_DNA"/>
</dbReference>
<dbReference type="NCBIfam" id="TIGR02783">
    <property type="entry name" value="TrbL_P"/>
    <property type="match status" value="1"/>
</dbReference>
<dbReference type="GeneID" id="95618741"/>
<accession>A0A1U9LH38</accession>
<dbReference type="GO" id="GO:0016020">
    <property type="term" value="C:membrane"/>
    <property type="evidence" value="ECO:0007669"/>
    <property type="project" value="UniProtKB-SubCell"/>
</dbReference>
<name>A0A1U9LH38_9PROT</name>
<dbReference type="Pfam" id="PF04610">
    <property type="entry name" value="TrbL"/>
    <property type="match status" value="1"/>
</dbReference>
<dbReference type="GO" id="GO:0030255">
    <property type="term" value="P:protein secretion by the type IV secretion system"/>
    <property type="evidence" value="ECO:0007669"/>
    <property type="project" value="InterPro"/>
</dbReference>
<protein>
    <submittedName>
        <fullName evidence="8">Conjugal transfer protein TrbL</fullName>
    </submittedName>
</protein>
<evidence type="ECO:0000256" key="1">
    <source>
        <dbReference type="ARBA" id="ARBA00004141"/>
    </source>
</evidence>
<evidence type="ECO:0000256" key="4">
    <source>
        <dbReference type="ARBA" id="ARBA00022989"/>
    </source>
</evidence>
<evidence type="ECO:0000256" key="6">
    <source>
        <dbReference type="SAM" id="MobiDB-lite"/>
    </source>
</evidence>
<feature type="transmembrane region" description="Helical" evidence="7">
    <location>
        <begin position="66"/>
        <end position="87"/>
    </location>
</feature>
<evidence type="ECO:0000256" key="3">
    <source>
        <dbReference type="ARBA" id="ARBA00022692"/>
    </source>
</evidence>
<evidence type="ECO:0000313" key="9">
    <source>
        <dbReference type="Proteomes" id="UP000189055"/>
    </source>
</evidence>
<feature type="transmembrane region" description="Helical" evidence="7">
    <location>
        <begin position="271"/>
        <end position="298"/>
    </location>
</feature>
<feature type="transmembrane region" description="Helical" evidence="7">
    <location>
        <begin position="205"/>
        <end position="223"/>
    </location>
</feature>
<dbReference type="KEGG" id="aper:A0U91_14085"/>
<feature type="transmembrane region" description="Helical" evidence="7">
    <location>
        <begin position="174"/>
        <end position="193"/>
    </location>
</feature>
<reference evidence="8 9" key="1">
    <citation type="submission" date="2016-03" db="EMBL/GenBank/DDBJ databases">
        <title>Acetic acid bacteria sequencing.</title>
        <authorList>
            <person name="Brandt J."/>
            <person name="Jakob F."/>
            <person name="Vogel R.F."/>
        </authorList>
    </citation>
    <scope>NUCLEOTIDE SEQUENCE [LARGE SCALE GENOMIC DNA]</scope>
    <source>
        <strain evidence="8 9">TMW2.1084</strain>
    </source>
</reference>
<dbReference type="RefSeq" id="WP_077931496.1">
    <property type="nucleotide sequence ID" value="NZ_CP014687.1"/>
</dbReference>
<keyword evidence="3 7" id="KW-0812">Transmembrane</keyword>
<proteinExistence type="inferred from homology"/>
<evidence type="ECO:0000256" key="7">
    <source>
        <dbReference type="SAM" id="Phobius"/>
    </source>
</evidence>
<comment type="similarity">
    <text evidence="2">Belongs to the TrbL/VirB6 family.</text>
</comment>
<gene>
    <name evidence="8" type="ORF">A0U91_14085</name>
</gene>
<feature type="transmembrane region" description="Helical" evidence="7">
    <location>
        <begin position="31"/>
        <end position="54"/>
    </location>
</feature>
<comment type="subcellular location">
    <subcellularLocation>
        <location evidence="1">Membrane</location>
        <topology evidence="1">Multi-pass membrane protein</topology>
    </subcellularLocation>
</comment>
<feature type="region of interest" description="Disordered" evidence="6">
    <location>
        <begin position="381"/>
        <end position="472"/>
    </location>
</feature>
<feature type="compositionally biased region" description="Gly residues" evidence="6">
    <location>
        <begin position="384"/>
        <end position="427"/>
    </location>
</feature>
<dbReference type="NCBIfam" id="NF010449">
    <property type="entry name" value="PRK13875.1"/>
    <property type="match status" value="1"/>
</dbReference>
<evidence type="ECO:0000313" key="8">
    <source>
        <dbReference type="EMBL" id="AQT05766.1"/>
    </source>
</evidence>
<keyword evidence="4 7" id="KW-1133">Transmembrane helix</keyword>
<evidence type="ECO:0000256" key="5">
    <source>
        <dbReference type="ARBA" id="ARBA00023136"/>
    </source>
</evidence>
<feature type="transmembrane region" description="Helical" evidence="7">
    <location>
        <begin position="141"/>
        <end position="167"/>
    </location>
</feature>